<gene>
    <name evidence="3" type="ORF">LCGC14_0320170</name>
</gene>
<proteinExistence type="inferred from homology"/>
<dbReference type="AlphaFoldDB" id="A0A0F9TQ13"/>
<keyword evidence="2" id="KW-0694">RNA-binding</keyword>
<sequence>MDEPADRIHSMVESIVKELVDDRDGLTVAVLASAEGRTLIITVRPAGNDIGKVIGRGGRTAQAIRTIIEAIAARLQMKIQLEIDDKNSERKQQQSHW</sequence>
<dbReference type="SUPFAM" id="SSF54814">
    <property type="entry name" value="Prokaryotic type KH domain (KH-domain type II)"/>
    <property type="match status" value="1"/>
</dbReference>
<dbReference type="EMBL" id="LAZR01000215">
    <property type="protein sequence ID" value="KKN81404.1"/>
    <property type="molecule type" value="Genomic_DNA"/>
</dbReference>
<dbReference type="CDD" id="cd22533">
    <property type="entry name" value="KH-II_YlqC-like"/>
    <property type="match status" value="1"/>
</dbReference>
<keyword evidence="1" id="KW-0963">Cytoplasm</keyword>
<evidence type="ECO:0000256" key="2">
    <source>
        <dbReference type="ARBA" id="ARBA00022884"/>
    </source>
</evidence>
<dbReference type="Pfam" id="PF13083">
    <property type="entry name" value="KH_KhpA-B"/>
    <property type="match status" value="1"/>
</dbReference>
<name>A0A0F9TQ13_9ZZZZ</name>
<dbReference type="InterPro" id="IPR020627">
    <property type="entry name" value="KhpA"/>
</dbReference>
<accession>A0A0F9TQ13</accession>
<protein>
    <submittedName>
        <fullName evidence="3">Uncharacterized protein</fullName>
    </submittedName>
</protein>
<dbReference type="InterPro" id="IPR009019">
    <property type="entry name" value="KH_sf_prok-type"/>
</dbReference>
<dbReference type="HAMAP" id="MF_00088">
    <property type="entry name" value="KhpA"/>
    <property type="match status" value="1"/>
</dbReference>
<comment type="caution">
    <text evidence="3">The sequence shown here is derived from an EMBL/GenBank/DDBJ whole genome shotgun (WGS) entry which is preliminary data.</text>
</comment>
<evidence type="ECO:0000313" key="3">
    <source>
        <dbReference type="EMBL" id="KKN81404.1"/>
    </source>
</evidence>
<evidence type="ECO:0000256" key="1">
    <source>
        <dbReference type="ARBA" id="ARBA00022490"/>
    </source>
</evidence>
<reference evidence="3" key="1">
    <citation type="journal article" date="2015" name="Nature">
        <title>Complex archaea that bridge the gap between prokaryotes and eukaryotes.</title>
        <authorList>
            <person name="Spang A."/>
            <person name="Saw J.H."/>
            <person name="Jorgensen S.L."/>
            <person name="Zaremba-Niedzwiedzka K."/>
            <person name="Martijn J."/>
            <person name="Lind A.E."/>
            <person name="van Eijk R."/>
            <person name="Schleper C."/>
            <person name="Guy L."/>
            <person name="Ettema T.J."/>
        </authorList>
    </citation>
    <scope>NUCLEOTIDE SEQUENCE</scope>
</reference>
<dbReference type="PANTHER" id="PTHR34654">
    <property type="entry name" value="UPF0109 PROTEIN SCO5592"/>
    <property type="match status" value="1"/>
</dbReference>
<dbReference type="PANTHER" id="PTHR34654:SF1">
    <property type="entry name" value="RNA-BINDING PROTEIN KHPA"/>
    <property type="match status" value="1"/>
</dbReference>
<dbReference type="GO" id="GO:0003723">
    <property type="term" value="F:RNA binding"/>
    <property type="evidence" value="ECO:0007669"/>
    <property type="project" value="UniProtKB-KW"/>
</dbReference>
<organism evidence="3">
    <name type="scientific">marine sediment metagenome</name>
    <dbReference type="NCBI Taxonomy" id="412755"/>
    <lineage>
        <taxon>unclassified sequences</taxon>
        <taxon>metagenomes</taxon>
        <taxon>ecological metagenomes</taxon>
    </lineage>
</organism>